<dbReference type="InterPro" id="IPR019362">
    <property type="entry name" value="MMADHC"/>
</dbReference>
<accession>A0A8H7QT10</accession>
<dbReference type="GO" id="GO:0009235">
    <property type="term" value="P:cobalamin metabolic process"/>
    <property type="evidence" value="ECO:0007669"/>
    <property type="project" value="InterPro"/>
</dbReference>
<name>A0A8H7QT10_9FUNG</name>
<dbReference type="EMBL" id="JAEPRD010000117">
    <property type="protein sequence ID" value="KAG2198064.1"/>
    <property type="molecule type" value="Genomic_DNA"/>
</dbReference>
<dbReference type="AlphaFoldDB" id="A0A8H7QT10"/>
<dbReference type="PANTHER" id="PTHR13192:SF3">
    <property type="entry name" value="COBALAMIN TRAFFICKING PROTEIN CBLD"/>
    <property type="match status" value="1"/>
</dbReference>
<organism evidence="1 2">
    <name type="scientific">Mucor saturninus</name>
    <dbReference type="NCBI Taxonomy" id="64648"/>
    <lineage>
        <taxon>Eukaryota</taxon>
        <taxon>Fungi</taxon>
        <taxon>Fungi incertae sedis</taxon>
        <taxon>Mucoromycota</taxon>
        <taxon>Mucoromycotina</taxon>
        <taxon>Mucoromycetes</taxon>
        <taxon>Mucorales</taxon>
        <taxon>Mucorineae</taxon>
        <taxon>Mucoraceae</taxon>
        <taxon>Mucor</taxon>
    </lineage>
</organism>
<dbReference type="Pfam" id="PF10229">
    <property type="entry name" value="MMADHC"/>
    <property type="match status" value="1"/>
</dbReference>
<proteinExistence type="predicted"/>
<sequence length="196" mass="22103">MVTGISQTSEMVQPGVEKTKLSTCMIAPALFQFKDSTFEYSVYKPSSRFLKDFDTIFPSLSAKTREQLLVVPVVQKCVNDMVGFSEVVNKERDVKLELFVEWGKLVVDRIKSIGMWAEIMDPASGFPVFGESGPSPYPDVQGTHMLAPRFDVQNVGCCHILLHPTWYSYIYPSTMFTTAPADVFQKVIDEINQKKL</sequence>
<gene>
    <name evidence="1" type="ORF">INT47_011899</name>
</gene>
<dbReference type="PANTHER" id="PTHR13192">
    <property type="entry name" value="MY011 PROTEIN"/>
    <property type="match status" value="1"/>
</dbReference>
<reference evidence="1" key="1">
    <citation type="submission" date="2020-12" db="EMBL/GenBank/DDBJ databases">
        <title>Metabolic potential, ecology and presence of endohyphal bacteria is reflected in genomic diversity of Mucoromycotina.</title>
        <authorList>
            <person name="Muszewska A."/>
            <person name="Okrasinska A."/>
            <person name="Steczkiewicz K."/>
            <person name="Drgas O."/>
            <person name="Orlowska M."/>
            <person name="Perlinska-Lenart U."/>
            <person name="Aleksandrzak-Piekarczyk T."/>
            <person name="Szatraj K."/>
            <person name="Zielenkiewicz U."/>
            <person name="Pilsyk S."/>
            <person name="Malc E."/>
            <person name="Mieczkowski P."/>
            <person name="Kruszewska J.S."/>
            <person name="Biernat P."/>
            <person name="Pawlowska J."/>
        </authorList>
    </citation>
    <scope>NUCLEOTIDE SEQUENCE</scope>
    <source>
        <strain evidence="1">WA0000017839</strain>
    </source>
</reference>
<keyword evidence="2" id="KW-1185">Reference proteome</keyword>
<dbReference type="Proteomes" id="UP000603453">
    <property type="component" value="Unassembled WGS sequence"/>
</dbReference>
<dbReference type="OrthoDB" id="10263782at2759"/>
<evidence type="ECO:0000313" key="2">
    <source>
        <dbReference type="Proteomes" id="UP000603453"/>
    </source>
</evidence>
<evidence type="ECO:0000313" key="1">
    <source>
        <dbReference type="EMBL" id="KAG2198064.1"/>
    </source>
</evidence>
<protein>
    <submittedName>
        <fullName evidence="1">Uncharacterized protein</fullName>
    </submittedName>
</protein>
<comment type="caution">
    <text evidence="1">The sequence shown here is derived from an EMBL/GenBank/DDBJ whole genome shotgun (WGS) entry which is preliminary data.</text>
</comment>